<evidence type="ECO:0000256" key="3">
    <source>
        <dbReference type="ARBA" id="ARBA00022692"/>
    </source>
</evidence>
<feature type="transmembrane region" description="Helical" evidence="6">
    <location>
        <begin position="85"/>
        <end position="104"/>
    </location>
</feature>
<keyword evidence="10" id="KW-1185">Reference proteome</keyword>
<evidence type="ECO:0000256" key="6">
    <source>
        <dbReference type="SAM" id="Phobius"/>
    </source>
</evidence>
<feature type="transmembrane region" description="Helical" evidence="6">
    <location>
        <begin position="541"/>
        <end position="560"/>
    </location>
</feature>
<dbReference type="InterPro" id="IPR018461">
    <property type="entry name" value="Na/H_Antiport_NhaC-like_C"/>
</dbReference>
<dbReference type="PANTHER" id="PTHR43478:SF1">
    <property type="entry name" value="NA+_H+ ANTIPORTER NHAC-LIKE C-TERMINAL DOMAIN-CONTAINING PROTEIN"/>
    <property type="match status" value="1"/>
</dbReference>
<evidence type="ECO:0000313" key="9">
    <source>
        <dbReference type="EMBL" id="KJF39766.1"/>
    </source>
</evidence>
<organism evidence="9 10">
    <name type="scientific">Ruthenibacterium lactatiformans</name>
    <dbReference type="NCBI Taxonomy" id="1550024"/>
    <lineage>
        <taxon>Bacteria</taxon>
        <taxon>Bacillati</taxon>
        <taxon>Bacillota</taxon>
        <taxon>Clostridia</taxon>
        <taxon>Eubacteriales</taxon>
        <taxon>Oscillospiraceae</taxon>
        <taxon>Ruthenibacterium</taxon>
    </lineage>
</organism>
<dbReference type="EMBL" id="JXXK01000013">
    <property type="protein sequence ID" value="KJF39766.1"/>
    <property type="molecule type" value="Genomic_DNA"/>
</dbReference>
<comment type="caution">
    <text evidence="9">The sequence shown here is derived from an EMBL/GenBank/DDBJ whole genome shotgun (WGS) entry which is preliminary data.</text>
</comment>
<evidence type="ECO:0000256" key="2">
    <source>
        <dbReference type="ARBA" id="ARBA00022475"/>
    </source>
</evidence>
<feature type="transmembrane region" description="Helical" evidence="6">
    <location>
        <begin position="566"/>
        <end position="583"/>
    </location>
</feature>
<reference evidence="9" key="1">
    <citation type="submission" date="2015-02" db="EMBL/GenBank/DDBJ databases">
        <title>A novel member of the family Ruminococcaceae isolated from human feces.</title>
        <authorList>
            <person name="Shkoporov A.N."/>
            <person name="Chaplin A.V."/>
            <person name="Motuzova O.V."/>
            <person name="Kafarskaia L.I."/>
            <person name="Khokhlova E.V."/>
            <person name="Efimov B.A."/>
        </authorList>
    </citation>
    <scope>NUCLEOTIDE SEQUENCE [LARGE SCALE GENOMIC DNA]</scope>
    <source>
        <strain evidence="9">585-1</strain>
    </source>
</reference>
<feature type="transmembrane region" description="Helical" evidence="6">
    <location>
        <begin position="229"/>
        <end position="252"/>
    </location>
</feature>
<feature type="chain" id="PRO_5002330695" evidence="7">
    <location>
        <begin position="28"/>
        <end position="590"/>
    </location>
</feature>
<dbReference type="GeneID" id="42856966"/>
<keyword evidence="4 6" id="KW-1133">Transmembrane helix</keyword>
<dbReference type="RefSeq" id="WP_050005455.1">
    <property type="nucleotide sequence ID" value="NZ_DAWBJP010000061.1"/>
</dbReference>
<feature type="transmembrane region" description="Helical" evidence="6">
    <location>
        <begin position="272"/>
        <end position="289"/>
    </location>
</feature>
<feature type="signal peptide" evidence="7">
    <location>
        <begin position="1"/>
        <end position="27"/>
    </location>
</feature>
<feature type="transmembrane region" description="Helical" evidence="6">
    <location>
        <begin position="332"/>
        <end position="354"/>
    </location>
</feature>
<name>A0A0D8IZR4_9FIRM</name>
<feature type="transmembrane region" description="Helical" evidence="6">
    <location>
        <begin position="148"/>
        <end position="167"/>
    </location>
</feature>
<evidence type="ECO:0000256" key="4">
    <source>
        <dbReference type="ARBA" id="ARBA00022989"/>
    </source>
</evidence>
<comment type="subcellular location">
    <subcellularLocation>
        <location evidence="1">Cell membrane</location>
        <topology evidence="1">Multi-pass membrane protein</topology>
    </subcellularLocation>
</comment>
<keyword evidence="3 6" id="KW-0812">Transmembrane</keyword>
<keyword evidence="7" id="KW-0732">Signal</keyword>
<feature type="transmembrane region" description="Helical" evidence="6">
    <location>
        <begin position="407"/>
        <end position="428"/>
    </location>
</feature>
<dbReference type="PANTHER" id="PTHR43478">
    <property type="entry name" value="NA+/H+ ANTIPORTER-RELATED"/>
    <property type="match status" value="1"/>
</dbReference>
<dbReference type="PATRIC" id="fig|1550024.3.peg.2338"/>
<proteinExistence type="predicted"/>
<keyword evidence="2" id="KW-1003">Cell membrane</keyword>
<dbReference type="GO" id="GO:0005886">
    <property type="term" value="C:plasma membrane"/>
    <property type="evidence" value="ECO:0007669"/>
    <property type="project" value="UniProtKB-SubCell"/>
</dbReference>
<feature type="transmembrane region" description="Helical" evidence="6">
    <location>
        <begin position="111"/>
        <end position="128"/>
    </location>
</feature>
<feature type="transmembrane region" description="Helical" evidence="6">
    <location>
        <begin position="454"/>
        <end position="482"/>
    </location>
</feature>
<gene>
    <name evidence="9" type="ORF">TQ39_10265</name>
</gene>
<accession>A0A0D8IZR4</accession>
<dbReference type="Proteomes" id="UP000032483">
    <property type="component" value="Unassembled WGS sequence"/>
</dbReference>
<sequence>MKKRIRLLPMLAAVLVLAVLCAAPAFAESGAQDEPGSRMVECAECGGSGACMECLGKDAACGACGGKNICGACGGSGRTEAESRFYNTAWSLLPPLIAITLALITKEVYSSLFIGIAAGGLLYANFSFEGTVLHVFQGGIVSVLSDAYNVGILVFLVVLGTMVCMMNKAGGSAAFGRWAQTHIKSRVGAQLATVALGCLIFIDDYFNCLTVGSVMRPVTDKHRVSRAKLAYIIDATAAPVCIIAPISSWAAAVSGFVEDGKGLSLFIRAIPYNFYALFTIAMMVMLVVLRVDYGPMAKSEALAGGGDLFGGGPDPYAGAGEAPADKGRVVDLIAPIAVLIICCVVGMVYSGGFFAGGEGGVLARFSTAFSNSDASVGLMLGSAFALVFSFVYYMLRRAMSFREMMGCIPDGFKAMVPAIMILTFAWSLKAMTDSLGAKYFVRDLVKSGAEGMQMFLPAIVFLIGCLLAFATGTSWGTFGVLIPITMAIFPLDDPMGIVCIAACMAGAVCGDHCSPISDTTIMASAGAQCDHVQHVSTQLPYAITAAAVSCISYVAAGLLVHFELPGLLALPFGLALMAGFLLWKKKSGTR</sequence>
<evidence type="ECO:0000256" key="7">
    <source>
        <dbReference type="SAM" id="SignalP"/>
    </source>
</evidence>
<feature type="domain" description="Na+/H+ antiporter NhaC-like C-terminal" evidence="8">
    <location>
        <begin position="261"/>
        <end position="557"/>
    </location>
</feature>
<protein>
    <submittedName>
        <fullName evidence="9">Sodium:proton antiporter</fullName>
    </submittedName>
</protein>
<evidence type="ECO:0000256" key="5">
    <source>
        <dbReference type="ARBA" id="ARBA00023136"/>
    </source>
</evidence>
<dbReference type="Pfam" id="PF03553">
    <property type="entry name" value="Na_H_antiporter"/>
    <property type="match status" value="1"/>
</dbReference>
<evidence type="ECO:0000259" key="8">
    <source>
        <dbReference type="Pfam" id="PF03553"/>
    </source>
</evidence>
<evidence type="ECO:0000256" key="1">
    <source>
        <dbReference type="ARBA" id="ARBA00004651"/>
    </source>
</evidence>
<evidence type="ECO:0000313" key="10">
    <source>
        <dbReference type="Proteomes" id="UP000032483"/>
    </source>
</evidence>
<feature type="transmembrane region" description="Helical" evidence="6">
    <location>
        <begin position="374"/>
        <end position="395"/>
    </location>
</feature>
<keyword evidence="5 6" id="KW-0472">Membrane</keyword>
<dbReference type="AlphaFoldDB" id="A0A0D8IZR4"/>